<sequence length="352" mass="40307">MLFRYIIKQLTKVNVPVLKKESCISFRNNKNKCNRCLEVCPNSCIEIDNNGIELDEDLCLGCGICTTVCPSQSLYSKGEKEEQLLSRVEELPKIVLGCEEKNDGNLKVPCLNGLHRELLTAIFILLKDKEIYFNVSGCENCQVQKDYKIFKENLEAAQKFLSNFNLKSNINLITNTKDVPQQVLELSRRDFMVMLKEQTKEKTLEVLKKKNNSKTPYHRKIFLEELKGLKVENIVLDKENSLLQGWNVTENCDGCGFCQAICPNKAWKLEKNKLSFNISQCTNCRLCVELCPQKSIISADLVLSEIDGYRIKKEFNIKVCRKCGKEFIEKGLEEFCLTCKKRANLLKANTNG</sequence>
<organism evidence="8 9">
    <name type="scientific">Anaerobranca californiensis DSM 14826</name>
    <dbReference type="NCBI Taxonomy" id="1120989"/>
    <lineage>
        <taxon>Bacteria</taxon>
        <taxon>Bacillati</taxon>
        <taxon>Bacillota</taxon>
        <taxon>Clostridia</taxon>
        <taxon>Eubacteriales</taxon>
        <taxon>Proteinivoracaceae</taxon>
        <taxon>Anaerobranca</taxon>
    </lineage>
</organism>
<dbReference type="InterPro" id="IPR050157">
    <property type="entry name" value="PSI_iron-sulfur_center"/>
</dbReference>
<evidence type="ECO:0000256" key="1">
    <source>
        <dbReference type="ARBA" id="ARBA00003532"/>
    </source>
</evidence>
<gene>
    <name evidence="8" type="ORF">SAMN02745227_00543</name>
</gene>
<keyword evidence="4" id="KW-0479">Metal-binding</keyword>
<dbReference type="GO" id="GO:0046872">
    <property type="term" value="F:metal ion binding"/>
    <property type="evidence" value="ECO:0007669"/>
    <property type="project" value="UniProtKB-KW"/>
</dbReference>
<evidence type="ECO:0000259" key="7">
    <source>
        <dbReference type="PROSITE" id="PS51379"/>
    </source>
</evidence>
<evidence type="ECO:0000256" key="3">
    <source>
        <dbReference type="ARBA" id="ARBA00022485"/>
    </source>
</evidence>
<dbReference type="GO" id="GO:0051539">
    <property type="term" value="F:4 iron, 4 sulfur cluster binding"/>
    <property type="evidence" value="ECO:0007669"/>
    <property type="project" value="UniProtKB-KW"/>
</dbReference>
<keyword evidence="9" id="KW-1185">Reference proteome</keyword>
<dbReference type="EMBL" id="FRAI01000005">
    <property type="protein sequence ID" value="SHJ71593.1"/>
    <property type="molecule type" value="Genomic_DNA"/>
</dbReference>
<feature type="domain" description="4Fe-4S ferredoxin-type" evidence="7">
    <location>
        <begin position="242"/>
        <end position="272"/>
    </location>
</feature>
<dbReference type="InterPro" id="IPR017896">
    <property type="entry name" value="4Fe4S_Fe-S-bd"/>
</dbReference>
<evidence type="ECO:0000256" key="5">
    <source>
        <dbReference type="ARBA" id="ARBA00023004"/>
    </source>
</evidence>
<dbReference type="PANTHER" id="PTHR24960:SF85">
    <property type="entry name" value="POLYFERREDOXIN PROTEIN VHUB"/>
    <property type="match status" value="1"/>
</dbReference>
<dbReference type="InterPro" id="IPR017900">
    <property type="entry name" value="4Fe4S_Fe_S_CS"/>
</dbReference>
<keyword evidence="6" id="KW-0411">Iron-sulfur</keyword>
<dbReference type="AlphaFoldDB" id="A0A1M6LK76"/>
<comment type="function">
    <text evidence="1">Ferredoxins are iron-sulfur proteins that transfer electrons in a wide variety of metabolic reactions.</text>
</comment>
<dbReference type="RefSeq" id="WP_072906078.1">
    <property type="nucleotide sequence ID" value="NZ_FRAI01000005.1"/>
</dbReference>
<dbReference type="PANTHER" id="PTHR24960">
    <property type="entry name" value="PHOTOSYSTEM I IRON-SULFUR CENTER-RELATED"/>
    <property type="match status" value="1"/>
</dbReference>
<evidence type="ECO:0000313" key="9">
    <source>
        <dbReference type="Proteomes" id="UP000243547"/>
    </source>
</evidence>
<dbReference type="SUPFAM" id="SSF46548">
    <property type="entry name" value="alpha-helical ferredoxin"/>
    <property type="match status" value="1"/>
</dbReference>
<accession>A0A1M6LK76</accession>
<dbReference type="Gene3D" id="3.30.70.20">
    <property type="match status" value="2"/>
</dbReference>
<dbReference type="PROSITE" id="PS51379">
    <property type="entry name" value="4FE4S_FER_2"/>
    <property type="match status" value="3"/>
</dbReference>
<evidence type="ECO:0000313" key="8">
    <source>
        <dbReference type="EMBL" id="SHJ71593.1"/>
    </source>
</evidence>
<dbReference type="Pfam" id="PF12838">
    <property type="entry name" value="Fer4_7"/>
    <property type="match status" value="2"/>
</dbReference>
<name>A0A1M6LK76_9FIRM</name>
<evidence type="ECO:0000256" key="6">
    <source>
        <dbReference type="ARBA" id="ARBA00023014"/>
    </source>
</evidence>
<proteinExistence type="predicted"/>
<dbReference type="PROSITE" id="PS00198">
    <property type="entry name" value="4FE4S_FER_1"/>
    <property type="match status" value="2"/>
</dbReference>
<dbReference type="Proteomes" id="UP000243547">
    <property type="component" value="Unassembled WGS sequence"/>
</dbReference>
<reference evidence="9" key="1">
    <citation type="submission" date="2016-11" db="EMBL/GenBank/DDBJ databases">
        <authorList>
            <person name="Varghese N."/>
            <person name="Submissions S."/>
        </authorList>
    </citation>
    <scope>NUCLEOTIDE SEQUENCE [LARGE SCALE GENOMIC DNA]</scope>
    <source>
        <strain evidence="9">DSM 14826</strain>
    </source>
</reference>
<keyword evidence="3" id="KW-0004">4Fe-4S</keyword>
<dbReference type="STRING" id="1120989.SAMN02745227_00543"/>
<evidence type="ECO:0000256" key="4">
    <source>
        <dbReference type="ARBA" id="ARBA00022723"/>
    </source>
</evidence>
<dbReference type="SUPFAM" id="SSF54862">
    <property type="entry name" value="4Fe-4S ferredoxins"/>
    <property type="match status" value="1"/>
</dbReference>
<evidence type="ECO:0000256" key="2">
    <source>
        <dbReference type="ARBA" id="ARBA00013529"/>
    </source>
</evidence>
<feature type="domain" description="4Fe-4S ferredoxin-type" evidence="7">
    <location>
        <begin position="273"/>
        <end position="301"/>
    </location>
</feature>
<feature type="domain" description="4Fe-4S ferredoxin-type" evidence="7">
    <location>
        <begin position="50"/>
        <end position="79"/>
    </location>
</feature>
<keyword evidence="5" id="KW-0408">Iron</keyword>
<protein>
    <recommendedName>
        <fullName evidence="2">Ferredoxin</fullName>
    </recommendedName>
</protein>
<dbReference type="OrthoDB" id="9672at2"/>